<dbReference type="EMBL" id="CAKLDM010000002">
    <property type="protein sequence ID" value="CAH0541603.1"/>
    <property type="molecule type" value="Genomic_DNA"/>
</dbReference>
<comment type="caution">
    <text evidence="1">The sequence shown here is derived from an EMBL/GenBank/DDBJ whole genome shotgun (WGS) entry which is preliminary data.</text>
</comment>
<evidence type="ECO:0000313" key="1">
    <source>
        <dbReference type="EMBL" id="CAH0541603.1"/>
    </source>
</evidence>
<dbReference type="RefSeq" id="WP_237363129.1">
    <property type="nucleotide sequence ID" value="NZ_CAKLDM010000002.1"/>
</dbReference>
<reference evidence="1" key="1">
    <citation type="submission" date="2021-11" db="EMBL/GenBank/DDBJ databases">
        <authorList>
            <person name="Rodrigo-Torres L."/>
            <person name="Arahal R. D."/>
            <person name="Lucena T."/>
        </authorList>
    </citation>
    <scope>NUCLEOTIDE SEQUENCE</scope>
    <source>
        <strain evidence="1">CECT 7928</strain>
    </source>
</reference>
<sequence length="79" mass="8936">MNLNPTASKVYNAVSDICCKQNTAHLHDVKELSGVAENKIHRVIYCLVELGYLKKIHRKATHETKSSYTFELIPASQVH</sequence>
<evidence type="ECO:0000313" key="2">
    <source>
        <dbReference type="Proteomes" id="UP000838748"/>
    </source>
</evidence>
<organism evidence="1 2">
    <name type="scientific">Vibrio marisflavi CECT 7928</name>
    <dbReference type="NCBI Taxonomy" id="634439"/>
    <lineage>
        <taxon>Bacteria</taxon>
        <taxon>Pseudomonadati</taxon>
        <taxon>Pseudomonadota</taxon>
        <taxon>Gammaproteobacteria</taxon>
        <taxon>Vibrionales</taxon>
        <taxon>Vibrionaceae</taxon>
        <taxon>Vibrio</taxon>
    </lineage>
</organism>
<name>A0ABM9A802_9VIBR</name>
<accession>A0ABM9A802</accession>
<keyword evidence="2" id="KW-1185">Reference proteome</keyword>
<protein>
    <submittedName>
        <fullName evidence="1">Uncharacterized protein</fullName>
    </submittedName>
</protein>
<proteinExistence type="predicted"/>
<dbReference type="Proteomes" id="UP000838748">
    <property type="component" value="Unassembled WGS sequence"/>
</dbReference>
<gene>
    <name evidence="1" type="ORF">VMF7928_03668</name>
</gene>